<evidence type="ECO:0000313" key="12">
    <source>
        <dbReference type="EMBL" id="AGY56450.1"/>
    </source>
</evidence>
<evidence type="ECO:0000256" key="1">
    <source>
        <dbReference type="ARBA" id="ARBA00004526"/>
    </source>
</evidence>
<dbReference type="HOGENOM" id="CLU_1076717_0_0_3"/>
<evidence type="ECO:0000256" key="9">
    <source>
        <dbReference type="ARBA" id="ARBA00046136"/>
    </source>
</evidence>
<evidence type="ECO:0000256" key="7">
    <source>
        <dbReference type="ARBA" id="ARBA00039796"/>
    </source>
</evidence>
<keyword evidence="11" id="KW-0732">Signal</keyword>
<evidence type="ECO:0000313" key="13">
    <source>
        <dbReference type="Proteomes" id="UP000017396"/>
    </source>
</evidence>
<dbReference type="InterPro" id="IPR002628">
    <property type="entry name" value="PsbO"/>
</dbReference>
<feature type="chain" id="PRO_5004663661" description="Photosystem II extrinsic protein O" evidence="11">
    <location>
        <begin position="20"/>
        <end position="257"/>
    </location>
</feature>
<keyword evidence="5" id="KW-0472">Membrane</keyword>
<evidence type="ECO:0000256" key="3">
    <source>
        <dbReference type="ARBA" id="ARBA00022531"/>
    </source>
</evidence>
<keyword evidence="3" id="KW-0602">Photosynthesis</keyword>
<comment type="function">
    <text evidence="9">One of the extrinsic, lumenal subunits of photosystem II (PSII), which stabilize and protect the oxygen-evolving complex. PSII is a light-driven water plastoquinone oxidoreductase, using light energy to abstract electrons from H(2)O, generating a proton gradient subsequently used for ATP formation. Required for dimerization of PSII and for binding of PsbQ to PSII.</text>
</comment>
<evidence type="ECO:0000256" key="11">
    <source>
        <dbReference type="SAM" id="SignalP"/>
    </source>
</evidence>
<dbReference type="GO" id="GO:0010242">
    <property type="term" value="F:oxygen evolving activity"/>
    <property type="evidence" value="ECO:0007669"/>
    <property type="project" value="InterPro"/>
</dbReference>
<dbReference type="SUPFAM" id="SSF56925">
    <property type="entry name" value="OMPA-like"/>
    <property type="match status" value="1"/>
</dbReference>
<name>U5QFK1_GLOK1</name>
<dbReference type="EMBL" id="CP003587">
    <property type="protein sequence ID" value="AGY56450.1"/>
    <property type="molecule type" value="Genomic_DNA"/>
</dbReference>
<accession>U5QFK1</accession>
<evidence type="ECO:0000256" key="5">
    <source>
        <dbReference type="ARBA" id="ARBA00023136"/>
    </source>
</evidence>
<dbReference type="eggNOG" id="ENOG502Z7ZP">
    <property type="taxonomic scope" value="Bacteria"/>
</dbReference>
<reference evidence="12 13" key="1">
    <citation type="journal article" date="2013" name="PLoS ONE">
        <title>Cultivation and Complete Genome Sequencing of Gloeobacter kilaueensis sp. nov., from a Lava Cave in Kilauea Caldera, Hawai'i.</title>
        <authorList>
            <person name="Saw J.H."/>
            <person name="Schatz M."/>
            <person name="Brown M.V."/>
            <person name="Kunkel D.D."/>
            <person name="Foster J.S."/>
            <person name="Shick H."/>
            <person name="Christensen S."/>
            <person name="Hou S."/>
            <person name="Wan X."/>
            <person name="Donachie S.P."/>
        </authorList>
    </citation>
    <scope>NUCLEOTIDE SEQUENCE [LARGE SCALE GENOMIC DNA]</scope>
    <source>
        <strain evidence="13">JS</strain>
    </source>
</reference>
<dbReference type="GO" id="GO:0009654">
    <property type="term" value="C:photosystem II oxygen evolving complex"/>
    <property type="evidence" value="ECO:0007669"/>
    <property type="project" value="InterPro"/>
</dbReference>
<dbReference type="STRING" id="1183438.GKIL_0203"/>
<dbReference type="Gene3D" id="3.30.2050.10">
    <property type="entry name" value="photosynthetic oxygen evolving center domain"/>
    <property type="match status" value="1"/>
</dbReference>
<dbReference type="PANTHER" id="PTHR34058">
    <property type="entry name" value="OXYGEN-EVOLVING ENHANCER PROTEIN 1-2, CHLOROPLASTIC"/>
    <property type="match status" value="1"/>
</dbReference>
<dbReference type="SMR" id="U5QFK1"/>
<evidence type="ECO:0000256" key="6">
    <source>
        <dbReference type="ARBA" id="ARBA00023276"/>
    </source>
</evidence>
<organism evidence="12 13">
    <name type="scientific">Gloeobacter kilaueensis (strain ATCC BAA-2537 / CCAP 1431/1 / ULC 316 / JS1)</name>
    <dbReference type="NCBI Taxonomy" id="1183438"/>
    <lineage>
        <taxon>Bacteria</taxon>
        <taxon>Bacillati</taxon>
        <taxon>Cyanobacteriota</taxon>
        <taxon>Cyanophyceae</taxon>
        <taxon>Gloeobacterales</taxon>
        <taxon>Gloeobacteraceae</taxon>
        <taxon>Gloeobacter</taxon>
    </lineage>
</organism>
<dbReference type="Pfam" id="PF01716">
    <property type="entry name" value="MSP"/>
    <property type="match status" value="1"/>
</dbReference>
<dbReference type="GO" id="GO:0010207">
    <property type="term" value="P:photosystem II assembly"/>
    <property type="evidence" value="ECO:0007669"/>
    <property type="project" value="InterPro"/>
</dbReference>
<keyword evidence="6" id="KW-0604">Photosystem II</keyword>
<dbReference type="Proteomes" id="UP000017396">
    <property type="component" value="Chromosome"/>
</dbReference>
<dbReference type="AlphaFoldDB" id="U5QFK1"/>
<dbReference type="GO" id="GO:0042549">
    <property type="term" value="P:photosystem II stabilization"/>
    <property type="evidence" value="ECO:0007669"/>
    <property type="project" value="InterPro"/>
</dbReference>
<comment type="similarity">
    <text evidence="2">Belongs to the PsbO family.</text>
</comment>
<keyword evidence="4" id="KW-0793">Thylakoid</keyword>
<dbReference type="InterPro" id="IPR011250">
    <property type="entry name" value="OMP/PagP_B-barrel"/>
</dbReference>
<dbReference type="PROSITE" id="PS51257">
    <property type="entry name" value="PROKAR_LIPOPROTEIN"/>
    <property type="match status" value="1"/>
</dbReference>
<dbReference type="KEGG" id="glj:GKIL_0203"/>
<gene>
    <name evidence="12" type="primary">psbO</name>
    <name evidence="12" type="ORF">GKIL_0203</name>
</gene>
<evidence type="ECO:0000256" key="2">
    <source>
        <dbReference type="ARBA" id="ARBA00009838"/>
    </source>
</evidence>
<dbReference type="OrthoDB" id="479833at2"/>
<sequence length="257" mass="27045">MRHSVLLLGLAALGIVSLAGCSSDRTPGATATQFGNTIQCKKPEGNRAPLELKAGEVRRSYDLCFQPEKAAYEGRPIKIIWGQTAPLGPVIADLSKDASGKPTLQVTGGRNTFQMTTQAPGTERIAFNFSTSGLDATSGAARDVVDTSTDFKGDLVVPPLRGLGYTDARGRGTDAGYESSQGSYATGGEQFEKGTEESRARKVGKGEMTLSIESINSETGEIAGTFKSTQDSGLAIVPGELEVEGRFIGTFKPKKTS</sequence>
<feature type="compositionally biased region" description="Basic and acidic residues" evidence="10">
    <location>
        <begin position="190"/>
        <end position="200"/>
    </location>
</feature>
<comment type="subcellular location">
    <subcellularLocation>
        <location evidence="1">Cellular thylakoid membrane</location>
        <topology evidence="1">Peripheral membrane protein</topology>
        <orientation evidence="1">Lumenal side</orientation>
    </subcellularLocation>
</comment>
<evidence type="ECO:0000256" key="4">
    <source>
        <dbReference type="ARBA" id="ARBA00023078"/>
    </source>
</evidence>
<evidence type="ECO:0000256" key="8">
    <source>
        <dbReference type="ARBA" id="ARBA00043037"/>
    </source>
</evidence>
<proteinExistence type="inferred from homology"/>
<feature type="region of interest" description="Disordered" evidence="10">
    <location>
        <begin position="167"/>
        <end position="204"/>
    </location>
</feature>
<feature type="signal peptide" evidence="11">
    <location>
        <begin position="1"/>
        <end position="19"/>
    </location>
</feature>
<evidence type="ECO:0000256" key="10">
    <source>
        <dbReference type="SAM" id="MobiDB-lite"/>
    </source>
</evidence>
<dbReference type="Gene3D" id="2.40.160.30">
    <property type="entry name" value="Photosystem II, cytochrome c-550 precursor"/>
    <property type="match status" value="1"/>
</dbReference>
<keyword evidence="13" id="KW-1185">Reference proteome</keyword>
<protein>
    <recommendedName>
        <fullName evidence="7">Photosystem II extrinsic protein O</fullName>
    </recommendedName>
    <alternativeName>
        <fullName evidence="8">Photosystem II manganese-stabilizing polypeptide</fullName>
    </alternativeName>
</protein>
<dbReference type="GO" id="GO:0031676">
    <property type="term" value="C:plasma membrane-derived thylakoid membrane"/>
    <property type="evidence" value="ECO:0007669"/>
    <property type="project" value="UniProtKB-SubCell"/>
</dbReference>
<dbReference type="RefSeq" id="WP_023171455.1">
    <property type="nucleotide sequence ID" value="NC_022600.1"/>
</dbReference>